<dbReference type="GO" id="GO:0008757">
    <property type="term" value="F:S-adenosylmethionine-dependent methyltransferase activity"/>
    <property type="evidence" value="ECO:0007669"/>
    <property type="project" value="UniProtKB-ARBA"/>
</dbReference>
<dbReference type="PROSITE" id="PS00092">
    <property type="entry name" value="N6_MTASE"/>
    <property type="match status" value="1"/>
</dbReference>
<dbReference type="InterPro" id="IPR050210">
    <property type="entry name" value="tRNA_Adenine-N(6)_MTase"/>
</dbReference>
<name>A0A5K7ZPD4_9BACT</name>
<dbReference type="RefSeq" id="WP_155310172.1">
    <property type="nucleotide sequence ID" value="NZ_AP021876.1"/>
</dbReference>
<dbReference type="EMBL" id="AP021876">
    <property type="protein sequence ID" value="BBO81679.1"/>
    <property type="molecule type" value="Genomic_DNA"/>
</dbReference>
<keyword evidence="4" id="KW-0808">Transferase</keyword>
<evidence type="ECO:0000313" key="4">
    <source>
        <dbReference type="EMBL" id="BBO81679.1"/>
    </source>
</evidence>
<dbReference type="InterPro" id="IPR002052">
    <property type="entry name" value="DNA_methylase_N6_adenine_CS"/>
</dbReference>
<dbReference type="PANTHER" id="PTHR47739:SF1">
    <property type="entry name" value="TRNA1(VAL) (ADENINE(37)-N6)-METHYLTRANSFERASE"/>
    <property type="match status" value="1"/>
</dbReference>
<proteinExistence type="predicted"/>
<evidence type="ECO:0000256" key="1">
    <source>
        <dbReference type="ARBA" id="ARBA00022603"/>
    </source>
</evidence>
<protein>
    <submittedName>
        <fullName evidence="4">SAM-dependent methyltransferase</fullName>
    </submittedName>
</protein>
<dbReference type="GO" id="GO:0008170">
    <property type="term" value="F:N-methyltransferase activity"/>
    <property type="evidence" value="ECO:0007669"/>
    <property type="project" value="UniProtKB-ARBA"/>
</dbReference>
<dbReference type="PANTHER" id="PTHR47739">
    <property type="entry name" value="TRNA1(VAL) (ADENINE(37)-N6)-METHYLTRANSFERASE"/>
    <property type="match status" value="1"/>
</dbReference>
<sequence length="240" mass="26250">MEPVTRDSFFDGRIVLHQPKHGYRFSIDAVILAHLSLPKAGEKVLDLGAGCGVIPIMLAHRHAAIHLTAVEIQSALAGFARQNVTLNQMADRIRIVEKDMAKLSQGDVDGPVDLVVSNPPYRKRDSGRINSNGQRAMARHELTIDLPTLLHTARRLLRKMGRLAVIYPAVRSVDLLSAMRTEGIEPKRLTMVHARAASAAQLVVVAGVNGGRPGLEVTRPLQVYNDNGTYTPVVDAMFKC</sequence>
<dbReference type="KEGG" id="dov:DSCO28_22450"/>
<dbReference type="CDD" id="cd02440">
    <property type="entry name" value="AdoMet_MTases"/>
    <property type="match status" value="1"/>
</dbReference>
<accession>A0A5K7ZPD4</accession>
<dbReference type="GO" id="GO:0003676">
    <property type="term" value="F:nucleic acid binding"/>
    <property type="evidence" value="ECO:0007669"/>
    <property type="project" value="InterPro"/>
</dbReference>
<evidence type="ECO:0000256" key="2">
    <source>
        <dbReference type="ARBA" id="ARBA00022691"/>
    </source>
</evidence>
<dbReference type="AlphaFoldDB" id="A0A5K7ZPD4"/>
<dbReference type="Pfam" id="PF05175">
    <property type="entry name" value="MTS"/>
    <property type="match status" value="1"/>
</dbReference>
<dbReference type="GO" id="GO:0032259">
    <property type="term" value="P:methylation"/>
    <property type="evidence" value="ECO:0007669"/>
    <property type="project" value="UniProtKB-KW"/>
</dbReference>
<keyword evidence="1 4" id="KW-0489">Methyltransferase</keyword>
<evidence type="ECO:0000313" key="5">
    <source>
        <dbReference type="Proteomes" id="UP000425960"/>
    </source>
</evidence>
<dbReference type="InterPro" id="IPR029063">
    <property type="entry name" value="SAM-dependent_MTases_sf"/>
</dbReference>
<organism evidence="4 5">
    <name type="scientific">Desulfosarcina ovata subsp. sediminis</name>
    <dbReference type="NCBI Taxonomy" id="885957"/>
    <lineage>
        <taxon>Bacteria</taxon>
        <taxon>Pseudomonadati</taxon>
        <taxon>Thermodesulfobacteriota</taxon>
        <taxon>Desulfobacteria</taxon>
        <taxon>Desulfobacterales</taxon>
        <taxon>Desulfosarcinaceae</taxon>
        <taxon>Desulfosarcina</taxon>
    </lineage>
</organism>
<gene>
    <name evidence="4" type="ORF">DSCO28_22450</name>
</gene>
<feature type="domain" description="Methyltransferase small" evidence="3">
    <location>
        <begin position="30"/>
        <end position="126"/>
    </location>
</feature>
<dbReference type="Proteomes" id="UP000425960">
    <property type="component" value="Chromosome"/>
</dbReference>
<dbReference type="InterPro" id="IPR007848">
    <property type="entry name" value="Small_mtfrase_dom"/>
</dbReference>
<reference evidence="4 5" key="1">
    <citation type="submission" date="2019-11" db="EMBL/GenBank/DDBJ databases">
        <title>Comparative genomics of hydrocarbon-degrading Desulfosarcina strains.</title>
        <authorList>
            <person name="Watanabe M."/>
            <person name="Kojima H."/>
            <person name="Fukui M."/>
        </authorList>
    </citation>
    <scope>NUCLEOTIDE SEQUENCE [LARGE SCALE GENOMIC DNA]</scope>
    <source>
        <strain evidence="4 5">28bB2T</strain>
    </source>
</reference>
<dbReference type="Gene3D" id="3.40.50.150">
    <property type="entry name" value="Vaccinia Virus protein VP39"/>
    <property type="match status" value="1"/>
</dbReference>
<keyword evidence="2" id="KW-0949">S-adenosyl-L-methionine</keyword>
<dbReference type="SUPFAM" id="SSF53335">
    <property type="entry name" value="S-adenosyl-L-methionine-dependent methyltransferases"/>
    <property type="match status" value="1"/>
</dbReference>
<evidence type="ECO:0000259" key="3">
    <source>
        <dbReference type="Pfam" id="PF05175"/>
    </source>
</evidence>